<dbReference type="Gene3D" id="3.90.550.10">
    <property type="entry name" value="Spore Coat Polysaccharide Biosynthesis Protein SpsA, Chain A"/>
    <property type="match status" value="1"/>
</dbReference>
<evidence type="ECO:0000259" key="1">
    <source>
        <dbReference type="Pfam" id="PF00535"/>
    </source>
</evidence>
<dbReference type="RefSeq" id="WP_073548498.1">
    <property type="nucleotide sequence ID" value="NZ_CAWMVK010000034.1"/>
</dbReference>
<dbReference type="InterPro" id="IPR029044">
    <property type="entry name" value="Nucleotide-diphossugar_trans"/>
</dbReference>
<dbReference type="EMBL" id="MRCC01000004">
    <property type="protein sequence ID" value="OKH28038.1"/>
    <property type="molecule type" value="Genomic_DNA"/>
</dbReference>
<dbReference type="InterPro" id="IPR001173">
    <property type="entry name" value="Glyco_trans_2-like"/>
</dbReference>
<dbReference type="STRING" id="247279.NIES1031_05535"/>
<dbReference type="InterPro" id="IPR050834">
    <property type="entry name" value="Glycosyltransf_2"/>
</dbReference>
<feature type="domain" description="Glycosyltransferase 2-like" evidence="1">
    <location>
        <begin position="7"/>
        <end position="107"/>
    </location>
</feature>
<comment type="caution">
    <text evidence="2">The sequence shown here is derived from an EMBL/GenBank/DDBJ whole genome shotgun (WGS) entry which is preliminary data.</text>
</comment>
<dbReference type="AlphaFoldDB" id="A0A1U7HWS9"/>
<gene>
    <name evidence="2" type="ORF">NIES1031_05535</name>
</gene>
<proteinExistence type="predicted"/>
<reference evidence="2 3" key="1">
    <citation type="submission" date="2016-11" db="EMBL/GenBank/DDBJ databases">
        <title>Draft Genome Sequences of Nine Cyanobacterial Strains from Diverse Habitats.</title>
        <authorList>
            <person name="Zhu T."/>
            <person name="Hou S."/>
            <person name="Lu X."/>
            <person name="Hess W.R."/>
        </authorList>
    </citation>
    <scope>NUCLEOTIDE SEQUENCE [LARGE SCALE GENOMIC DNA]</scope>
    <source>
        <strain evidence="2 3">5.2 s.c.1</strain>
    </source>
</reference>
<accession>A0A1U7HWS9</accession>
<dbReference type="CDD" id="cd00761">
    <property type="entry name" value="Glyco_tranf_GTA_type"/>
    <property type="match status" value="1"/>
</dbReference>
<dbReference type="Proteomes" id="UP000185984">
    <property type="component" value="Unassembled WGS sequence"/>
</dbReference>
<protein>
    <submittedName>
        <fullName evidence="2">Glycosyl transferase family 2</fullName>
    </submittedName>
</protein>
<keyword evidence="2" id="KW-0808">Transferase</keyword>
<name>A0A1U7HWS9_9CHRO</name>
<organism evidence="2 3">
    <name type="scientific">Chroogloeocystis siderophila 5.2 s.c.1</name>
    <dbReference type="NCBI Taxonomy" id="247279"/>
    <lineage>
        <taxon>Bacteria</taxon>
        <taxon>Bacillati</taxon>
        <taxon>Cyanobacteriota</taxon>
        <taxon>Cyanophyceae</taxon>
        <taxon>Oscillatoriophycideae</taxon>
        <taxon>Chroococcales</taxon>
        <taxon>Chroococcaceae</taxon>
        <taxon>Chroogloeocystis</taxon>
    </lineage>
</organism>
<keyword evidence="3" id="KW-1185">Reference proteome</keyword>
<evidence type="ECO:0000313" key="3">
    <source>
        <dbReference type="Proteomes" id="UP000185984"/>
    </source>
</evidence>
<dbReference type="SUPFAM" id="SSF53448">
    <property type="entry name" value="Nucleotide-diphospho-sugar transferases"/>
    <property type="match status" value="1"/>
</dbReference>
<dbReference type="GO" id="GO:0016740">
    <property type="term" value="F:transferase activity"/>
    <property type="evidence" value="ECO:0007669"/>
    <property type="project" value="UniProtKB-KW"/>
</dbReference>
<dbReference type="OrthoDB" id="9802649at2"/>
<sequence length="286" mass="32011">MRNPLVSIIIPTYNRPHLLPRAVKSALEQTVEDFEVVVVDDASPQPVSLPEHPRLRILRQVVNQGGAAARNAGIKAARGQWITFVDDDDEMLPHLVAVSLAAVEKTDLPKPVGVLSGIEVVNADGRVTDTRLPPTLAKGKHFCLEPIAPGQSFFTKQTLVVEREVLLGLGGFDESFSSRVHTELFLRLNQVCSLLGVPVVTYRLFSHSSPRVSRNPSLRQKNFNTLIHKHESLFKAHPKMFAHFVYEHARKSYETGQTAAAVSHILWAMRIHPRYTLARVTQQFRK</sequence>
<dbReference type="PANTHER" id="PTHR43685:SF3">
    <property type="entry name" value="SLR2126 PROTEIN"/>
    <property type="match status" value="1"/>
</dbReference>
<dbReference type="Pfam" id="PF00535">
    <property type="entry name" value="Glycos_transf_2"/>
    <property type="match status" value="1"/>
</dbReference>
<dbReference type="PANTHER" id="PTHR43685">
    <property type="entry name" value="GLYCOSYLTRANSFERASE"/>
    <property type="match status" value="1"/>
</dbReference>
<evidence type="ECO:0000313" key="2">
    <source>
        <dbReference type="EMBL" id="OKH28038.1"/>
    </source>
</evidence>